<gene>
    <name evidence="1" type="ORF">ABV300_00725</name>
</gene>
<dbReference type="RefSeq" id="WP_165802752.1">
    <property type="nucleotide sequence ID" value="NZ_CP159307.1"/>
</dbReference>
<organism evidence="1">
    <name type="scientific">Dehalogenimonas sp. 4OHTPN</name>
    <dbReference type="NCBI Taxonomy" id="3166643"/>
    <lineage>
        <taxon>Bacteria</taxon>
        <taxon>Bacillati</taxon>
        <taxon>Chloroflexota</taxon>
        <taxon>Dehalococcoidia</taxon>
        <taxon>Dehalococcoidales</taxon>
        <taxon>Dehalococcoidaceae</taxon>
        <taxon>Dehalogenimonas</taxon>
    </lineage>
</organism>
<protein>
    <submittedName>
        <fullName evidence="1">Uncharacterized protein</fullName>
    </submittedName>
</protein>
<dbReference type="EMBL" id="CP159307">
    <property type="protein sequence ID" value="XCH33428.1"/>
    <property type="molecule type" value="Genomic_DNA"/>
</dbReference>
<proteinExistence type="predicted"/>
<reference evidence="1" key="1">
    <citation type="submission" date="2024-06" db="EMBL/GenBank/DDBJ databases">
        <title>A Novel Isolate, Dehalogenimonas sp. Strain 4OHTPN, Dechlorinates Aromatic 4 Hydroxy chlorothalonil by a Novel Reductive Dehalogenase.</title>
        <authorList>
            <person name="Liu G."/>
        </authorList>
    </citation>
    <scope>NUCLEOTIDE SEQUENCE</scope>
    <source>
        <strain evidence="1">4OHTPN</strain>
    </source>
</reference>
<sequence>MKTEQPRAAACVRPGDRVIRVHRRPRNRILAFFASLPSLFRFGGSPGAR</sequence>
<evidence type="ECO:0000313" key="1">
    <source>
        <dbReference type="EMBL" id="XCH33428.1"/>
    </source>
</evidence>
<dbReference type="AlphaFoldDB" id="A0AAU8GAN0"/>
<name>A0AAU8GAN0_9CHLR</name>
<accession>A0AAU8GAN0</accession>